<protein>
    <submittedName>
        <fullName evidence="3">Uncharacterized protein DUF2726</fullName>
    </submittedName>
</protein>
<dbReference type="EMBL" id="QAON01000015">
    <property type="protein sequence ID" value="PTQ87955.1"/>
    <property type="molecule type" value="Genomic_DNA"/>
</dbReference>
<evidence type="ECO:0000313" key="4">
    <source>
        <dbReference type="Proteomes" id="UP000244223"/>
    </source>
</evidence>
<gene>
    <name evidence="3" type="ORF">C8N29_11540</name>
</gene>
<organism evidence="3 4">
    <name type="scientific">Agitococcus lubricus</name>
    <dbReference type="NCBI Taxonomy" id="1077255"/>
    <lineage>
        <taxon>Bacteria</taxon>
        <taxon>Pseudomonadati</taxon>
        <taxon>Pseudomonadota</taxon>
        <taxon>Gammaproteobacteria</taxon>
        <taxon>Moraxellales</taxon>
        <taxon>Moraxellaceae</taxon>
        <taxon>Agitococcus</taxon>
    </lineage>
</organism>
<evidence type="ECO:0000256" key="1">
    <source>
        <dbReference type="SAM" id="Phobius"/>
    </source>
</evidence>
<sequence>MGCTLETLSTLNGTLWLLILGCLLILFVALLFRGTNKKDEPMDVDDMAVWPYVPRELMTPPERVLYVRLRQALPEYLIFSQVQLCRMIEVSPEADKQSWFNRINRMSVDFVICAPDGARILAAIELDDSSHQRADRVKADNKKDKALASAGIRIIRWPVKGMPNAQQIRADFLRR</sequence>
<proteinExistence type="predicted"/>
<feature type="domain" description="DUF2726" evidence="2">
    <location>
        <begin position="55"/>
        <end position="172"/>
    </location>
</feature>
<dbReference type="OrthoDB" id="9797274at2"/>
<keyword evidence="1" id="KW-0812">Transmembrane</keyword>
<accession>A0A2T5IVN9</accession>
<feature type="transmembrane region" description="Helical" evidence="1">
    <location>
        <begin position="15"/>
        <end position="32"/>
    </location>
</feature>
<name>A0A2T5IVN9_9GAMM</name>
<evidence type="ECO:0000313" key="3">
    <source>
        <dbReference type="EMBL" id="PTQ87955.1"/>
    </source>
</evidence>
<keyword evidence="1" id="KW-0472">Membrane</keyword>
<dbReference type="Proteomes" id="UP000244223">
    <property type="component" value="Unassembled WGS sequence"/>
</dbReference>
<reference evidence="3 4" key="1">
    <citation type="submission" date="2018-04" db="EMBL/GenBank/DDBJ databases">
        <title>Genomic Encyclopedia of Archaeal and Bacterial Type Strains, Phase II (KMG-II): from individual species to whole genera.</title>
        <authorList>
            <person name="Goeker M."/>
        </authorList>
    </citation>
    <scope>NUCLEOTIDE SEQUENCE [LARGE SCALE GENOMIC DNA]</scope>
    <source>
        <strain evidence="3 4">DSM 5822</strain>
    </source>
</reference>
<dbReference type="AlphaFoldDB" id="A0A2T5IVN9"/>
<dbReference type="RefSeq" id="WP_107866563.1">
    <property type="nucleotide sequence ID" value="NZ_QAON01000015.1"/>
</dbReference>
<comment type="caution">
    <text evidence="3">The sequence shown here is derived from an EMBL/GenBank/DDBJ whole genome shotgun (WGS) entry which is preliminary data.</text>
</comment>
<dbReference type="Gene3D" id="3.40.960.10">
    <property type="entry name" value="VSR Endonuclease"/>
    <property type="match status" value="1"/>
</dbReference>
<keyword evidence="4" id="KW-1185">Reference proteome</keyword>
<keyword evidence="1" id="KW-1133">Transmembrane helix</keyword>
<dbReference type="InterPro" id="IPR024402">
    <property type="entry name" value="DUF2726"/>
</dbReference>
<evidence type="ECO:0000259" key="2">
    <source>
        <dbReference type="Pfam" id="PF10881"/>
    </source>
</evidence>
<dbReference type="Pfam" id="PF10881">
    <property type="entry name" value="DUF2726"/>
    <property type="match status" value="1"/>
</dbReference>